<comment type="subunit">
    <text evidence="3">Monomer.</text>
</comment>
<evidence type="ECO:0000256" key="2">
    <source>
        <dbReference type="ARBA" id="ARBA00009469"/>
    </source>
</evidence>
<evidence type="ECO:0000256" key="8">
    <source>
        <dbReference type="ARBA" id="ARBA00023315"/>
    </source>
</evidence>
<accession>A0A448YNN2</accession>
<dbReference type="PROSITE" id="PS00975">
    <property type="entry name" value="NMT_1"/>
    <property type="match status" value="1"/>
</dbReference>
<comment type="catalytic activity">
    <reaction evidence="9">
        <text>N-terminal glycyl-[protein] + tetradecanoyl-CoA = N-tetradecanoylglycyl-[protein] + CoA + H(+)</text>
        <dbReference type="Rhea" id="RHEA:15521"/>
        <dbReference type="Rhea" id="RHEA-COMP:12666"/>
        <dbReference type="Rhea" id="RHEA-COMP:12667"/>
        <dbReference type="ChEBI" id="CHEBI:15378"/>
        <dbReference type="ChEBI" id="CHEBI:57287"/>
        <dbReference type="ChEBI" id="CHEBI:57385"/>
        <dbReference type="ChEBI" id="CHEBI:64723"/>
        <dbReference type="ChEBI" id="CHEBI:133050"/>
        <dbReference type="EC" id="2.3.1.97"/>
    </reaction>
</comment>
<comment type="function">
    <text evidence="9">Adds a myristoyl group to the N-terminal glycine residue of certain cellular proteins.</text>
</comment>
<dbReference type="FunCoup" id="A0A448YNN2">
    <property type="interactions" value="953"/>
</dbReference>
<feature type="domain" description="Glycylpeptide N-tetradecanoyltransferase N-terminal" evidence="11">
    <location>
        <begin position="63"/>
        <end position="222"/>
    </location>
</feature>
<evidence type="ECO:0000256" key="10">
    <source>
        <dbReference type="RuleBase" id="RU004178"/>
    </source>
</evidence>
<dbReference type="InterPro" id="IPR022676">
    <property type="entry name" value="NMT_N"/>
</dbReference>
<dbReference type="GO" id="GO:0004379">
    <property type="term" value="F:glycylpeptide N-tetradecanoyltransferase activity"/>
    <property type="evidence" value="ECO:0007669"/>
    <property type="project" value="UniProtKB-EC"/>
</dbReference>
<keyword evidence="14" id="KW-1185">Reference proteome</keyword>
<feature type="domain" description="Glycylpeptide N-tetradecanoyltransferase C-terminal" evidence="12">
    <location>
        <begin position="236"/>
        <end position="459"/>
    </location>
</feature>
<evidence type="ECO:0000256" key="9">
    <source>
        <dbReference type="RuleBase" id="RU000586"/>
    </source>
</evidence>
<dbReference type="Pfam" id="PF01233">
    <property type="entry name" value="NMT"/>
    <property type="match status" value="1"/>
</dbReference>
<comment type="similarity">
    <text evidence="2 10">Belongs to the NMT family.</text>
</comment>
<dbReference type="Gene3D" id="3.40.630.30">
    <property type="match status" value="2"/>
</dbReference>
<dbReference type="InterPro" id="IPR016181">
    <property type="entry name" value="Acyl_CoA_acyltransferase"/>
</dbReference>
<name>A0A448YNN2_BRENA</name>
<evidence type="ECO:0000313" key="13">
    <source>
        <dbReference type="EMBL" id="VEU22458.1"/>
    </source>
</evidence>
<evidence type="ECO:0000313" key="14">
    <source>
        <dbReference type="Proteomes" id="UP000290900"/>
    </source>
</evidence>
<reference evidence="13 14" key="1">
    <citation type="submission" date="2018-12" db="EMBL/GenBank/DDBJ databases">
        <authorList>
            <person name="Tiukova I."/>
            <person name="Dainat J."/>
        </authorList>
    </citation>
    <scope>NUCLEOTIDE SEQUENCE [LARGE SCALE GENOMIC DNA]</scope>
</reference>
<dbReference type="STRING" id="13370.A0A448YNN2"/>
<dbReference type="OrthoDB" id="60315at2759"/>
<dbReference type="InterPro" id="IPR022678">
    <property type="entry name" value="NMT_CS"/>
</dbReference>
<proteinExistence type="inferred from homology"/>
<dbReference type="InterPro" id="IPR022677">
    <property type="entry name" value="NMT_C"/>
</dbReference>
<gene>
    <name evidence="13" type="ORF">BRENAR_LOCUS3189</name>
</gene>
<dbReference type="Proteomes" id="UP000290900">
    <property type="component" value="Unassembled WGS sequence"/>
</dbReference>
<dbReference type="InterPro" id="IPR000903">
    <property type="entry name" value="NMT"/>
</dbReference>
<evidence type="ECO:0000259" key="12">
    <source>
        <dbReference type="Pfam" id="PF02799"/>
    </source>
</evidence>
<dbReference type="AlphaFoldDB" id="A0A448YNN2"/>
<keyword evidence="7 9" id="KW-0808">Transferase</keyword>
<dbReference type="EC" id="2.3.1.97" evidence="4 9"/>
<dbReference type="InParanoid" id="A0A448YNN2"/>
<evidence type="ECO:0000256" key="1">
    <source>
        <dbReference type="ARBA" id="ARBA00004496"/>
    </source>
</evidence>
<evidence type="ECO:0000256" key="7">
    <source>
        <dbReference type="ARBA" id="ARBA00022679"/>
    </source>
</evidence>
<sequence length="461" mass="52874">MTDKHIGDLPSHGAPSKSIADLLQKLSLGEELTADQKKEMKDYKFWKTQPVPKLDESVLTEGPIEKDKKVEDIPSEPYPILSQFEWVTLDLSDEDDMDQLYKLLYEHYVEDHDSTFRFAYSRDFFNWALKPPGWREDWHVGVRVKGTKRLVAFISGVPATLRVRDQEMKAVEINFLCVHKKLRNKRLTPVLIKEITRRVNRCGIWQALYTSGTLLPSPVSTCRYTHRPLNWEKLYDVGFSALPEGVTKSQMLSRYALPSSTKTKGLRKMEEKDVEDVLSLYSKFQSRFDMSQVFSKEELSHWLLGDANERSHADDKRVVLTYVVENDEGRITDFVSFYVLPFTVIDNARHDKLGVAYLYYYATEEGLDGGRFDPASVKVVTKRLESLISDALVLAKNIGMDVFNALTSQDNVLFLDDLKFGPGDGFLNYYLFNYKAYPISGGVVNKEYDMDKRSGVGVVML</sequence>
<dbReference type="PROSITE" id="PS00976">
    <property type="entry name" value="NMT_2"/>
    <property type="match status" value="1"/>
</dbReference>
<evidence type="ECO:0000256" key="3">
    <source>
        <dbReference type="ARBA" id="ARBA00011245"/>
    </source>
</evidence>
<evidence type="ECO:0000256" key="4">
    <source>
        <dbReference type="ARBA" id="ARBA00012923"/>
    </source>
</evidence>
<keyword evidence="8 9" id="KW-0012">Acyltransferase</keyword>
<dbReference type="FunFam" id="3.40.630.30:FF:000042">
    <property type="entry name" value="Glycylpeptide N-tetradecanoyltransferase"/>
    <property type="match status" value="1"/>
</dbReference>
<evidence type="ECO:0000259" key="11">
    <source>
        <dbReference type="Pfam" id="PF01233"/>
    </source>
</evidence>
<dbReference type="PIRSF" id="PIRSF015892">
    <property type="entry name" value="N-myristl_transf"/>
    <property type="match status" value="1"/>
</dbReference>
<protein>
    <recommendedName>
        <fullName evidence="5 9">Glycylpeptide N-tetradecanoyltransferase</fullName>
        <ecNumber evidence="4 9">2.3.1.97</ecNumber>
    </recommendedName>
</protein>
<organism evidence="13 14">
    <name type="scientific">Brettanomyces naardenensis</name>
    <name type="common">Yeast</name>
    <dbReference type="NCBI Taxonomy" id="13370"/>
    <lineage>
        <taxon>Eukaryota</taxon>
        <taxon>Fungi</taxon>
        <taxon>Dikarya</taxon>
        <taxon>Ascomycota</taxon>
        <taxon>Saccharomycotina</taxon>
        <taxon>Pichiomycetes</taxon>
        <taxon>Pichiales</taxon>
        <taxon>Pichiaceae</taxon>
        <taxon>Brettanomyces</taxon>
    </lineage>
</organism>
<evidence type="ECO:0000256" key="6">
    <source>
        <dbReference type="ARBA" id="ARBA00022490"/>
    </source>
</evidence>
<dbReference type="PANTHER" id="PTHR11377:SF5">
    <property type="entry name" value="GLYCYLPEPTIDE N-TETRADECANOYLTRANSFERASE"/>
    <property type="match status" value="1"/>
</dbReference>
<evidence type="ECO:0000256" key="5">
    <source>
        <dbReference type="ARBA" id="ARBA00022240"/>
    </source>
</evidence>
<dbReference type="EMBL" id="CAACVR010000023">
    <property type="protein sequence ID" value="VEU22458.1"/>
    <property type="molecule type" value="Genomic_DNA"/>
</dbReference>
<comment type="subcellular location">
    <subcellularLocation>
        <location evidence="1">Cytoplasm</location>
    </subcellularLocation>
</comment>
<dbReference type="FunFam" id="3.40.630.30:FF:000056">
    <property type="entry name" value="Glycylpeptide N-tetradecanoyltransferase"/>
    <property type="match status" value="1"/>
</dbReference>
<dbReference type="PANTHER" id="PTHR11377">
    <property type="entry name" value="N-MYRISTOYL TRANSFERASE"/>
    <property type="match status" value="1"/>
</dbReference>
<keyword evidence="6" id="KW-0963">Cytoplasm</keyword>
<dbReference type="GO" id="GO:0005737">
    <property type="term" value="C:cytoplasm"/>
    <property type="evidence" value="ECO:0007669"/>
    <property type="project" value="UniProtKB-SubCell"/>
</dbReference>
<dbReference type="SUPFAM" id="SSF55729">
    <property type="entry name" value="Acyl-CoA N-acyltransferases (Nat)"/>
    <property type="match status" value="2"/>
</dbReference>
<dbReference type="Pfam" id="PF02799">
    <property type="entry name" value="NMT_C"/>
    <property type="match status" value="1"/>
</dbReference>